<evidence type="ECO:0000256" key="1">
    <source>
        <dbReference type="ARBA" id="ARBA00011900"/>
    </source>
</evidence>
<evidence type="ECO:0000256" key="3">
    <source>
        <dbReference type="ARBA" id="ARBA00022679"/>
    </source>
</evidence>
<sequence length="761" mass="83162">MSGRDASDARRLLHGGGTESGVLVAYRTVGADLLAAGDSLLTEALTTWTDFVRRQHGSVFVESIDSEAPEAETDVVARDVFLDTLAFDFAVARLLRSFEGAFGLSISEPDPTATTDAFSVSFDAVHERVADELSPSVLADAGFDRLGVSDFTRVDPTALGDAYERAVSRSARLALGEYYTPFGVASLALPERTAAASATVLDPGCGAGVFLVAAIEVKREAMKSDESTDYPPADAVARLTDSVFGIDLNPVAVRSAKLAYALALTPLLSDPEFPTADTQELSIPVAFGDALALTDDVPRLDGAAFAPTVDVVVGNPPWLTWDRLDGEVKSRWRERYVDELNLLPTRGPNSLLGYANDDLSVPFAWVCLHRYLRRGGQAGFVLKRDHLTGPAGRLFRQLRVGDRRLRVDAVEDFADLDPFGTQVGADAAVYRFTADVDADESPFPIPMRVWQRRSDSLAVFASESAIGESLTTTETTLLPVDPDDPAGTWVREDAEQGVLGACDYEIRHGVKDDAKAVFGLDRSQLSCLEPDHVYPYLKSRHIVKYGLFGYDLQLVPMRQAIEDNEDELAAETPETYAYLRAHRDELMARSSTWFDEGPFYTLFGLGPYTWADYKVVWCRLGFKPHFVVVSTVDDPELGEKSVVPGDHCMFLATDDGEEAHYLCALLNSAPYQRCLLDVASSGKSSLSKTLVSQLSLPRYTGTDRQRRLARLSKRAHDIVPQHTNVSKRAYNRTEIPPLAAVQADIDRVVESILADGANENS</sequence>
<evidence type="ECO:0000256" key="2">
    <source>
        <dbReference type="ARBA" id="ARBA00022603"/>
    </source>
</evidence>
<dbReference type="STRING" id="553466.SAMN04487950_4094"/>
<name>A0A1I4IBX1_9EURY</name>
<dbReference type="GO" id="GO:0009307">
    <property type="term" value="P:DNA restriction-modification system"/>
    <property type="evidence" value="ECO:0007669"/>
    <property type="project" value="UniProtKB-KW"/>
</dbReference>
<dbReference type="EMBL" id="FOTC01000007">
    <property type="protein sequence ID" value="SFL51557.1"/>
    <property type="molecule type" value="Genomic_DNA"/>
</dbReference>
<protein>
    <recommendedName>
        <fullName evidence="1">site-specific DNA-methyltransferase (adenine-specific)</fullName>
        <ecNumber evidence="1">2.1.1.72</ecNumber>
    </recommendedName>
</protein>
<evidence type="ECO:0000313" key="8">
    <source>
        <dbReference type="Proteomes" id="UP000199607"/>
    </source>
</evidence>
<keyword evidence="4" id="KW-0680">Restriction system</keyword>
<proteinExistence type="predicted"/>
<dbReference type="RefSeq" id="WP_143085777.1">
    <property type="nucleotide sequence ID" value="NZ_FOTC01000007.1"/>
</dbReference>
<dbReference type="GO" id="GO:0009007">
    <property type="term" value="F:site-specific DNA-methyltransferase (adenine-specific) activity"/>
    <property type="evidence" value="ECO:0007669"/>
    <property type="project" value="UniProtKB-EC"/>
</dbReference>
<keyword evidence="8" id="KW-1185">Reference proteome</keyword>
<gene>
    <name evidence="7" type="ORF">SAMN04487950_4094</name>
</gene>
<dbReference type="Gene3D" id="3.40.50.150">
    <property type="entry name" value="Vaccinia Virus protein VP39"/>
    <property type="match status" value="1"/>
</dbReference>
<evidence type="ECO:0000256" key="4">
    <source>
        <dbReference type="ARBA" id="ARBA00022747"/>
    </source>
</evidence>
<dbReference type="Pfam" id="PF02384">
    <property type="entry name" value="N6_Mtase"/>
    <property type="match status" value="1"/>
</dbReference>
<dbReference type="PANTHER" id="PTHR33841:SF1">
    <property type="entry name" value="DNA METHYLTRANSFERASE A"/>
    <property type="match status" value="1"/>
</dbReference>
<dbReference type="GO" id="GO:0032259">
    <property type="term" value="P:methylation"/>
    <property type="evidence" value="ECO:0007669"/>
    <property type="project" value="UniProtKB-KW"/>
</dbReference>
<dbReference type="InterPro" id="IPR003356">
    <property type="entry name" value="DNA_methylase_A-5"/>
</dbReference>
<keyword evidence="3 7" id="KW-0808">Transferase</keyword>
<feature type="domain" description="DNA methylase adenine-specific" evidence="6">
    <location>
        <begin position="158"/>
        <end position="336"/>
    </location>
</feature>
<dbReference type="SUPFAM" id="SSF53335">
    <property type="entry name" value="S-adenosyl-L-methionine-dependent methyltransferases"/>
    <property type="match status" value="1"/>
</dbReference>
<dbReference type="InterPro" id="IPR029063">
    <property type="entry name" value="SAM-dependent_MTases_sf"/>
</dbReference>
<evidence type="ECO:0000259" key="6">
    <source>
        <dbReference type="Pfam" id="PF02384"/>
    </source>
</evidence>
<dbReference type="PANTHER" id="PTHR33841">
    <property type="entry name" value="DNA METHYLTRANSFERASE YEEA-RELATED"/>
    <property type="match status" value="1"/>
</dbReference>
<comment type="catalytic activity">
    <reaction evidence="5">
        <text>a 2'-deoxyadenosine in DNA + S-adenosyl-L-methionine = an N(6)-methyl-2'-deoxyadenosine in DNA + S-adenosyl-L-homocysteine + H(+)</text>
        <dbReference type="Rhea" id="RHEA:15197"/>
        <dbReference type="Rhea" id="RHEA-COMP:12418"/>
        <dbReference type="Rhea" id="RHEA-COMP:12419"/>
        <dbReference type="ChEBI" id="CHEBI:15378"/>
        <dbReference type="ChEBI" id="CHEBI:57856"/>
        <dbReference type="ChEBI" id="CHEBI:59789"/>
        <dbReference type="ChEBI" id="CHEBI:90615"/>
        <dbReference type="ChEBI" id="CHEBI:90616"/>
        <dbReference type="EC" id="2.1.1.72"/>
    </reaction>
</comment>
<dbReference type="InterPro" id="IPR002052">
    <property type="entry name" value="DNA_methylase_N6_adenine_CS"/>
</dbReference>
<dbReference type="PROSITE" id="PS00092">
    <property type="entry name" value="N6_MTASE"/>
    <property type="match status" value="1"/>
</dbReference>
<dbReference type="InterPro" id="IPR050953">
    <property type="entry name" value="N4_N6_ade-DNA_methylase"/>
</dbReference>
<reference evidence="8" key="1">
    <citation type="submission" date="2016-10" db="EMBL/GenBank/DDBJ databases">
        <authorList>
            <person name="Varghese N."/>
            <person name="Submissions S."/>
        </authorList>
    </citation>
    <scope>NUCLEOTIDE SEQUENCE [LARGE SCALE GENOMIC DNA]</scope>
    <source>
        <strain evidence="8">CGMCC 1.7738</strain>
    </source>
</reference>
<evidence type="ECO:0000256" key="5">
    <source>
        <dbReference type="ARBA" id="ARBA00047942"/>
    </source>
</evidence>
<dbReference type="GO" id="GO:0003677">
    <property type="term" value="F:DNA binding"/>
    <property type="evidence" value="ECO:0007669"/>
    <property type="project" value="InterPro"/>
</dbReference>
<keyword evidence="2 7" id="KW-0489">Methyltransferase</keyword>
<dbReference type="Proteomes" id="UP000199607">
    <property type="component" value="Unassembled WGS sequence"/>
</dbReference>
<dbReference type="PRINTS" id="PR00507">
    <property type="entry name" value="N12N6MTFRASE"/>
</dbReference>
<organism evidence="7 8">
    <name type="scientific">Halogranum rubrum</name>
    <dbReference type="NCBI Taxonomy" id="553466"/>
    <lineage>
        <taxon>Archaea</taxon>
        <taxon>Methanobacteriati</taxon>
        <taxon>Methanobacteriota</taxon>
        <taxon>Stenosarchaea group</taxon>
        <taxon>Halobacteria</taxon>
        <taxon>Halobacteriales</taxon>
        <taxon>Haloferacaceae</taxon>
    </lineage>
</organism>
<dbReference type="AlphaFoldDB" id="A0A1I4IBX1"/>
<evidence type="ECO:0000313" key="7">
    <source>
        <dbReference type="EMBL" id="SFL51557.1"/>
    </source>
</evidence>
<dbReference type="EC" id="2.1.1.72" evidence="1"/>
<dbReference type="GO" id="GO:0008170">
    <property type="term" value="F:N-methyltransferase activity"/>
    <property type="evidence" value="ECO:0007669"/>
    <property type="project" value="InterPro"/>
</dbReference>
<accession>A0A1I4IBX1</accession>